<sequence length="257" mass="27251">MNFIGLDLAWSVRNATGGAVAQLDGPGGRVTDTSLLGDDAEILAFIDRFADPACTVAIDAPLRVPNASGSRVAERELARVFGRFHAGAHPANRALVGDASGSVRGERLVAALEERGFVHDPLLVAGDAVRRVVEVFPHPAMVSLFGLTRTLKYKNKGQGRDALVSAWAALHAHLRALDGADPPLSGLDALLETDVTVLRGRALKAHEDQVDAVVCAYVALYAWRWGPARTEVFGTLEGGAILTPTLPERWPTGLTAP</sequence>
<evidence type="ECO:0000313" key="1">
    <source>
        <dbReference type="EMBL" id="MFC3832617.1"/>
    </source>
</evidence>
<dbReference type="InterPro" id="IPR008306">
    <property type="entry name" value="UCP018008"/>
</dbReference>
<dbReference type="InterPro" id="IPR007362">
    <property type="entry name" value="DUF429"/>
</dbReference>
<keyword evidence="2" id="KW-1185">Reference proteome</keyword>
<gene>
    <name evidence="1" type="ORF">ACFOSB_07070</name>
</gene>
<name>A0ABV7Z579_9DEIO</name>
<dbReference type="EMBL" id="JBHRZG010000007">
    <property type="protein sequence ID" value="MFC3832617.1"/>
    <property type="molecule type" value="Genomic_DNA"/>
</dbReference>
<reference evidence="2" key="1">
    <citation type="journal article" date="2019" name="Int. J. Syst. Evol. Microbiol.">
        <title>The Global Catalogue of Microorganisms (GCM) 10K type strain sequencing project: providing services to taxonomists for standard genome sequencing and annotation.</title>
        <authorList>
            <consortium name="The Broad Institute Genomics Platform"/>
            <consortium name="The Broad Institute Genome Sequencing Center for Infectious Disease"/>
            <person name="Wu L."/>
            <person name="Ma J."/>
        </authorList>
    </citation>
    <scope>NUCLEOTIDE SEQUENCE [LARGE SCALE GENOMIC DNA]</scope>
    <source>
        <strain evidence="2">CCTCC AB 2017081</strain>
    </source>
</reference>
<organism evidence="1 2">
    <name type="scientific">Deinococcus rufus</name>
    <dbReference type="NCBI Taxonomy" id="2136097"/>
    <lineage>
        <taxon>Bacteria</taxon>
        <taxon>Thermotogati</taxon>
        <taxon>Deinococcota</taxon>
        <taxon>Deinococci</taxon>
        <taxon>Deinococcales</taxon>
        <taxon>Deinococcaceae</taxon>
        <taxon>Deinococcus</taxon>
    </lineage>
</organism>
<proteinExistence type="predicted"/>
<evidence type="ECO:0000313" key="2">
    <source>
        <dbReference type="Proteomes" id="UP001595803"/>
    </source>
</evidence>
<dbReference type="Proteomes" id="UP001595803">
    <property type="component" value="Unassembled WGS sequence"/>
</dbReference>
<accession>A0ABV7Z579</accession>
<dbReference type="RefSeq" id="WP_322473338.1">
    <property type="nucleotide sequence ID" value="NZ_JBHRZG010000007.1"/>
</dbReference>
<dbReference type="Pfam" id="PF04250">
    <property type="entry name" value="DUF429"/>
    <property type="match status" value="1"/>
</dbReference>
<dbReference type="PIRSF" id="PIRSF018008">
    <property type="entry name" value="UCP018008"/>
    <property type="match status" value="1"/>
</dbReference>
<comment type="caution">
    <text evidence="1">The sequence shown here is derived from an EMBL/GenBank/DDBJ whole genome shotgun (WGS) entry which is preliminary data.</text>
</comment>
<protein>
    <submittedName>
        <fullName evidence="1">DUF429 domain-containing protein</fullName>
    </submittedName>
</protein>